<feature type="compositionally biased region" description="Basic and acidic residues" evidence="3">
    <location>
        <begin position="175"/>
        <end position="184"/>
    </location>
</feature>
<dbReference type="InterPro" id="IPR000504">
    <property type="entry name" value="RRM_dom"/>
</dbReference>
<evidence type="ECO:0008006" key="8">
    <source>
        <dbReference type="Google" id="ProtNLM"/>
    </source>
</evidence>
<evidence type="ECO:0000313" key="7">
    <source>
        <dbReference type="Proteomes" id="UP000014680"/>
    </source>
</evidence>
<dbReference type="InterPro" id="IPR001878">
    <property type="entry name" value="Znf_CCHC"/>
</dbReference>
<dbReference type="Gene3D" id="4.10.60.10">
    <property type="entry name" value="Zinc finger, CCHC-type"/>
    <property type="match status" value="1"/>
</dbReference>
<feature type="domain" description="CCHC-type" evidence="5">
    <location>
        <begin position="142"/>
        <end position="158"/>
    </location>
</feature>
<dbReference type="Pfam" id="PF00098">
    <property type="entry name" value="zf-CCHC"/>
    <property type="match status" value="1"/>
</dbReference>
<dbReference type="InterPro" id="IPR035979">
    <property type="entry name" value="RBD_domain_sf"/>
</dbReference>
<dbReference type="SUPFAM" id="SSF57756">
    <property type="entry name" value="Retrovirus zinc finger-like domains"/>
    <property type="match status" value="1"/>
</dbReference>
<dbReference type="GO" id="GO:0003723">
    <property type="term" value="F:RNA binding"/>
    <property type="evidence" value="ECO:0007669"/>
    <property type="project" value="UniProtKB-UniRule"/>
</dbReference>
<evidence type="ECO:0000259" key="4">
    <source>
        <dbReference type="PROSITE" id="PS50102"/>
    </source>
</evidence>
<dbReference type="Gene3D" id="3.30.70.330">
    <property type="match status" value="1"/>
</dbReference>
<dbReference type="InterPro" id="IPR012677">
    <property type="entry name" value="Nucleotide-bd_a/b_plait_sf"/>
</dbReference>
<name>A0A0A1U9D0_ENTIV</name>
<keyword evidence="2" id="KW-0694">RNA-binding</keyword>
<dbReference type="Pfam" id="PF00076">
    <property type="entry name" value="RRM_1"/>
    <property type="match status" value="1"/>
</dbReference>
<dbReference type="RefSeq" id="XP_004258398.1">
    <property type="nucleotide sequence ID" value="XM_004258350.1"/>
</dbReference>
<dbReference type="KEGG" id="eiv:EIN_205940"/>
<feature type="region of interest" description="Disordered" evidence="3">
    <location>
        <begin position="1"/>
        <end position="27"/>
    </location>
</feature>
<proteinExistence type="predicted"/>
<feature type="domain" description="RRM" evidence="4">
    <location>
        <begin position="52"/>
        <end position="134"/>
    </location>
</feature>
<sequence>MGHGPRTSEKRMKKDKETKREEADVYVAKTPEDIEDDKMKEEVLENTPERIVSVFVTKVPYTFTEKTFANLFVKYKKFVYKTRAFLFKNGVCKGFGFVDVIDKENANRIIREMNGLEVEGEDGPHQLVLELSEKLAYVKQTKCFVCGKTGHTKSNCPEVVEAQKKDKENIQNLKKQIDAKDKNDSKKKKSAVTVKTGKN</sequence>
<evidence type="ECO:0000256" key="3">
    <source>
        <dbReference type="SAM" id="MobiDB-lite"/>
    </source>
</evidence>
<gene>
    <name evidence="6" type="ORF">EIN_205940</name>
</gene>
<accession>A0A0A1U9D0</accession>
<keyword evidence="7" id="KW-1185">Reference proteome</keyword>
<evidence type="ECO:0000259" key="5">
    <source>
        <dbReference type="PROSITE" id="PS50158"/>
    </source>
</evidence>
<dbReference type="SMART" id="SM00343">
    <property type="entry name" value="ZnF_C2HC"/>
    <property type="match status" value="1"/>
</dbReference>
<dbReference type="VEuPathDB" id="AmoebaDB:EIN_205940"/>
<dbReference type="Proteomes" id="UP000014680">
    <property type="component" value="Unassembled WGS sequence"/>
</dbReference>
<dbReference type="GO" id="GO:0008270">
    <property type="term" value="F:zinc ion binding"/>
    <property type="evidence" value="ECO:0007669"/>
    <property type="project" value="UniProtKB-KW"/>
</dbReference>
<protein>
    <recommendedName>
        <fullName evidence="8">CCHC-type domain-containing protein</fullName>
    </recommendedName>
</protein>
<keyword evidence="1" id="KW-0863">Zinc-finger</keyword>
<organism evidence="6 7">
    <name type="scientific">Entamoeba invadens IP1</name>
    <dbReference type="NCBI Taxonomy" id="370355"/>
    <lineage>
        <taxon>Eukaryota</taxon>
        <taxon>Amoebozoa</taxon>
        <taxon>Evosea</taxon>
        <taxon>Archamoebae</taxon>
        <taxon>Mastigamoebida</taxon>
        <taxon>Entamoebidae</taxon>
        <taxon>Entamoeba</taxon>
    </lineage>
</organism>
<dbReference type="SUPFAM" id="SSF54928">
    <property type="entry name" value="RNA-binding domain, RBD"/>
    <property type="match status" value="1"/>
</dbReference>
<dbReference type="SMART" id="SM00360">
    <property type="entry name" value="RRM"/>
    <property type="match status" value="1"/>
</dbReference>
<evidence type="ECO:0000256" key="1">
    <source>
        <dbReference type="PROSITE-ProRule" id="PRU00047"/>
    </source>
</evidence>
<keyword evidence="1" id="KW-0479">Metal-binding</keyword>
<dbReference type="EMBL" id="KB206455">
    <property type="protein sequence ID" value="ELP91627.1"/>
    <property type="molecule type" value="Genomic_DNA"/>
</dbReference>
<reference evidence="6 7" key="1">
    <citation type="submission" date="2012-10" db="EMBL/GenBank/DDBJ databases">
        <authorList>
            <person name="Zafar N."/>
            <person name="Inman J."/>
            <person name="Hall N."/>
            <person name="Lorenzi H."/>
            <person name="Caler E."/>
        </authorList>
    </citation>
    <scope>NUCLEOTIDE SEQUENCE [LARGE SCALE GENOMIC DNA]</scope>
    <source>
        <strain evidence="6 7">IP1</strain>
    </source>
</reference>
<keyword evidence="1" id="KW-0862">Zinc</keyword>
<evidence type="ECO:0000256" key="2">
    <source>
        <dbReference type="PROSITE-ProRule" id="PRU00176"/>
    </source>
</evidence>
<dbReference type="GeneID" id="14890601"/>
<dbReference type="OrthoDB" id="30490at2759"/>
<evidence type="ECO:0000313" key="6">
    <source>
        <dbReference type="EMBL" id="ELP91627.1"/>
    </source>
</evidence>
<dbReference type="PROSITE" id="PS50158">
    <property type="entry name" value="ZF_CCHC"/>
    <property type="match status" value="1"/>
</dbReference>
<dbReference type="PROSITE" id="PS50102">
    <property type="entry name" value="RRM"/>
    <property type="match status" value="1"/>
</dbReference>
<dbReference type="AlphaFoldDB" id="A0A0A1U9D0"/>
<dbReference type="InterPro" id="IPR036875">
    <property type="entry name" value="Znf_CCHC_sf"/>
</dbReference>
<feature type="compositionally biased region" description="Basic and acidic residues" evidence="3">
    <location>
        <begin position="1"/>
        <end position="23"/>
    </location>
</feature>
<feature type="region of interest" description="Disordered" evidence="3">
    <location>
        <begin position="175"/>
        <end position="199"/>
    </location>
</feature>